<gene>
    <name evidence="3" type="ORF">ACFQE1_00915</name>
</gene>
<proteinExistence type="predicted"/>
<sequence>MADNSPGVADDETESIFGRNEKGLESAGTGIGLYLAATLVERYEGAIWVTDNEPRGAVFHVRLHRAS</sequence>
<dbReference type="Pfam" id="PF02518">
    <property type="entry name" value="HATPase_c"/>
    <property type="match status" value="1"/>
</dbReference>
<keyword evidence="3" id="KW-0547">Nucleotide-binding</keyword>
<dbReference type="GO" id="GO:0005524">
    <property type="term" value="F:ATP binding"/>
    <property type="evidence" value="ECO:0007669"/>
    <property type="project" value="UniProtKB-KW"/>
</dbReference>
<evidence type="ECO:0000259" key="2">
    <source>
        <dbReference type="PROSITE" id="PS50109"/>
    </source>
</evidence>
<reference evidence="3 4" key="1">
    <citation type="journal article" date="2019" name="Int. J. Syst. Evol. Microbiol.">
        <title>The Global Catalogue of Microorganisms (GCM) 10K type strain sequencing project: providing services to taxonomists for standard genome sequencing and annotation.</title>
        <authorList>
            <consortium name="The Broad Institute Genomics Platform"/>
            <consortium name="The Broad Institute Genome Sequencing Center for Infectious Disease"/>
            <person name="Wu L."/>
            <person name="Ma J."/>
        </authorList>
    </citation>
    <scope>NUCLEOTIDE SEQUENCE [LARGE SCALE GENOMIC DNA]</scope>
    <source>
        <strain evidence="3 4">NBRC 111368</strain>
    </source>
</reference>
<feature type="domain" description="Histidine kinase" evidence="2">
    <location>
        <begin position="1"/>
        <end position="67"/>
    </location>
</feature>
<dbReference type="InterPro" id="IPR005467">
    <property type="entry name" value="His_kinase_dom"/>
</dbReference>
<dbReference type="SUPFAM" id="SSF55874">
    <property type="entry name" value="ATPase domain of HSP90 chaperone/DNA topoisomerase II/histidine kinase"/>
    <property type="match status" value="1"/>
</dbReference>
<evidence type="ECO:0000313" key="3">
    <source>
        <dbReference type="EMBL" id="MFC6722979.1"/>
    </source>
</evidence>
<protein>
    <submittedName>
        <fullName evidence="3">ATP-binding protein</fullName>
    </submittedName>
</protein>
<feature type="region of interest" description="Disordered" evidence="1">
    <location>
        <begin position="1"/>
        <end position="21"/>
    </location>
</feature>
<dbReference type="PROSITE" id="PS50109">
    <property type="entry name" value="HIS_KIN"/>
    <property type="match status" value="1"/>
</dbReference>
<accession>A0ABD5RU89</accession>
<name>A0ABD5RU89_9EURY</name>
<dbReference type="EMBL" id="JBHSWU010000002">
    <property type="protein sequence ID" value="MFC6722979.1"/>
    <property type="molecule type" value="Genomic_DNA"/>
</dbReference>
<dbReference type="InterPro" id="IPR003594">
    <property type="entry name" value="HATPase_dom"/>
</dbReference>
<dbReference type="Proteomes" id="UP001596328">
    <property type="component" value="Unassembled WGS sequence"/>
</dbReference>
<evidence type="ECO:0000313" key="4">
    <source>
        <dbReference type="Proteomes" id="UP001596328"/>
    </source>
</evidence>
<comment type="caution">
    <text evidence="3">The sequence shown here is derived from an EMBL/GenBank/DDBJ whole genome shotgun (WGS) entry which is preliminary data.</text>
</comment>
<dbReference type="Gene3D" id="3.30.565.10">
    <property type="entry name" value="Histidine kinase-like ATPase, C-terminal domain"/>
    <property type="match status" value="1"/>
</dbReference>
<keyword evidence="4" id="KW-1185">Reference proteome</keyword>
<evidence type="ECO:0000256" key="1">
    <source>
        <dbReference type="SAM" id="MobiDB-lite"/>
    </source>
</evidence>
<dbReference type="AlphaFoldDB" id="A0ABD5RU89"/>
<keyword evidence="3" id="KW-0067">ATP-binding</keyword>
<dbReference type="InterPro" id="IPR036890">
    <property type="entry name" value="HATPase_C_sf"/>
</dbReference>
<organism evidence="3 4">
    <name type="scientific">Halobium palmae</name>
    <dbReference type="NCBI Taxonomy" id="1776492"/>
    <lineage>
        <taxon>Archaea</taxon>
        <taxon>Methanobacteriati</taxon>
        <taxon>Methanobacteriota</taxon>
        <taxon>Stenosarchaea group</taxon>
        <taxon>Halobacteria</taxon>
        <taxon>Halobacteriales</taxon>
        <taxon>Haloferacaceae</taxon>
        <taxon>Halobium</taxon>
    </lineage>
</organism>